<dbReference type="RefSeq" id="YP_009483072.1">
    <property type="nucleotide sequence ID" value="NC_037667.1"/>
</dbReference>
<organism evidence="1">
    <name type="scientific">Pandoravirus quercus</name>
    <dbReference type="NCBI Taxonomy" id="2107709"/>
    <lineage>
        <taxon>Viruses</taxon>
        <taxon>Pandoravirus</taxon>
    </lineage>
</organism>
<protein>
    <submittedName>
        <fullName evidence="1">Uncharacterized protein</fullName>
    </submittedName>
</protein>
<accession>A0A2U7U8P5</accession>
<proteinExistence type="predicted"/>
<dbReference type="EMBL" id="MG011689">
    <property type="protein sequence ID" value="AVK74803.1"/>
    <property type="molecule type" value="Genomic_DNA"/>
</dbReference>
<evidence type="ECO:0000313" key="1">
    <source>
        <dbReference type="EMBL" id="AVK74803.1"/>
    </source>
</evidence>
<dbReference type="Proteomes" id="UP000248852">
    <property type="component" value="Segment"/>
</dbReference>
<reference evidence="1" key="1">
    <citation type="journal article" date="2018" name="Nat. Commun.">
        <title>Diversity and evolution of the emerging Pandoraviridae family.</title>
        <authorList>
            <person name="Legendre M."/>
            <person name="Fabre E."/>
            <person name="Poirot O."/>
            <person name="Jeudy S."/>
            <person name="Lartigue A."/>
            <person name="Alempic J.M."/>
            <person name="Beucher L."/>
            <person name="Philippe N."/>
            <person name="Bertaux L."/>
            <person name="Christo-Foroux E."/>
            <person name="Labadie K."/>
            <person name="Coute Y."/>
            <person name="Abergel C."/>
            <person name="Claverie J.M."/>
        </authorList>
    </citation>
    <scope>NUCLEOTIDE SEQUENCE [LARGE SCALE GENOMIC DNA]</scope>
    <source>
        <strain evidence="1">Quercus</strain>
    </source>
</reference>
<dbReference type="GeneID" id="36843944"/>
<dbReference type="KEGG" id="vg:36843944"/>
<sequence length="180" mass="19818">MPLSSPFYASFSFAASAGLLAVSGQPRTRDIAFKPQRRDLSRCISSQWFDSCDRGRDSSPATLSFWYLSALPSPKIGPGTQGQVAYGGRHGPDCIRRRRKLCPQHARVSHRCHDNKKRRPLAVYSITKGCLFLRGDGIGRTKEMLEAGLVLIIGHPLLPLVLCLGGQHDLKIFCALRVSA</sequence>
<name>A0A2U7U8P5_9VIRU</name>
<gene>
    <name evidence="1" type="ORF">pqer_cds_381</name>
</gene>